<dbReference type="Proteomes" id="UP000245998">
    <property type="component" value="Unassembled WGS sequence"/>
</dbReference>
<dbReference type="OrthoDB" id="2417337at2"/>
<gene>
    <name evidence="1" type="ORF">DCC39_07370</name>
</gene>
<protein>
    <recommendedName>
        <fullName evidence="3">Competence protein</fullName>
    </recommendedName>
</protein>
<sequence>MKIVVYYLKTGTNVPFCVIIDSPIKRRRGETVMQIMKDYEIHTETMVLLPCFDRYANLHTIVIEEQSYFLVAMPPKKVIDASCRYYGSSYEGRLEGIKRVMGISKKAPIAISAELSIFFFPLESPNNHSCVWLSHTHIEEIRPLDNRNTVILFTNGQAFTVPVPKGQIETKILRTAQYRHLLKNRIEVGKRQHHVYQLQKEDVQFVYDPVKQAYHIKKHE</sequence>
<dbReference type="GO" id="GO:0030420">
    <property type="term" value="P:establishment of competence for transformation"/>
    <property type="evidence" value="ECO:0007669"/>
    <property type="project" value="InterPro"/>
</dbReference>
<dbReference type="InterPro" id="IPR010461">
    <property type="entry name" value="ComK"/>
</dbReference>
<organism evidence="1 2">
    <name type="scientific">Pueribacillus theae</name>
    <dbReference type="NCBI Taxonomy" id="2171751"/>
    <lineage>
        <taxon>Bacteria</taxon>
        <taxon>Bacillati</taxon>
        <taxon>Bacillota</taxon>
        <taxon>Bacilli</taxon>
        <taxon>Bacillales</taxon>
        <taxon>Bacillaceae</taxon>
        <taxon>Pueribacillus</taxon>
    </lineage>
</organism>
<name>A0A2U1K5H0_9BACI</name>
<evidence type="ECO:0000313" key="1">
    <source>
        <dbReference type="EMBL" id="PWA12243.1"/>
    </source>
</evidence>
<dbReference type="AlphaFoldDB" id="A0A2U1K5H0"/>
<accession>A0A2U1K5H0</accession>
<evidence type="ECO:0000313" key="2">
    <source>
        <dbReference type="Proteomes" id="UP000245998"/>
    </source>
</evidence>
<evidence type="ECO:0008006" key="3">
    <source>
        <dbReference type="Google" id="ProtNLM"/>
    </source>
</evidence>
<dbReference type="EMBL" id="QCZG01000011">
    <property type="protein sequence ID" value="PWA12243.1"/>
    <property type="molecule type" value="Genomic_DNA"/>
</dbReference>
<keyword evidence="2" id="KW-1185">Reference proteome</keyword>
<dbReference type="Pfam" id="PF06338">
    <property type="entry name" value="ComK"/>
    <property type="match status" value="1"/>
</dbReference>
<reference evidence="1 2" key="1">
    <citation type="submission" date="2018-04" db="EMBL/GenBank/DDBJ databases">
        <title>Camelliibacillus theae gen. nov., sp. nov., isolated from Pu'er tea.</title>
        <authorList>
            <person name="Niu L."/>
        </authorList>
    </citation>
    <scope>NUCLEOTIDE SEQUENCE [LARGE SCALE GENOMIC DNA]</scope>
    <source>
        <strain evidence="1 2">T8</strain>
    </source>
</reference>
<proteinExistence type="predicted"/>
<comment type="caution">
    <text evidence="1">The sequence shown here is derived from an EMBL/GenBank/DDBJ whole genome shotgun (WGS) entry which is preliminary data.</text>
</comment>